<gene>
    <name evidence="3" type="ORF">GCM10023150_10960</name>
</gene>
<dbReference type="EMBL" id="BAABFU010000002">
    <property type="protein sequence ID" value="GAA4348016.1"/>
    <property type="molecule type" value="Genomic_DNA"/>
</dbReference>
<comment type="caution">
    <text evidence="3">The sequence shown here is derived from an EMBL/GenBank/DDBJ whole genome shotgun (WGS) entry which is preliminary data.</text>
</comment>
<feature type="transmembrane region" description="Helical" evidence="1">
    <location>
        <begin position="96"/>
        <end position="119"/>
    </location>
</feature>
<evidence type="ECO:0000313" key="4">
    <source>
        <dbReference type="Proteomes" id="UP001501294"/>
    </source>
</evidence>
<accession>A0ABP8HZC2</accession>
<proteinExistence type="predicted"/>
<protein>
    <recommendedName>
        <fullName evidence="2">VanZ-like domain-containing protein</fullName>
    </recommendedName>
</protein>
<dbReference type="Proteomes" id="UP001501294">
    <property type="component" value="Unassembled WGS sequence"/>
</dbReference>
<feature type="transmembrane region" description="Helical" evidence="1">
    <location>
        <begin position="125"/>
        <end position="143"/>
    </location>
</feature>
<keyword evidence="1" id="KW-0472">Membrane</keyword>
<dbReference type="Pfam" id="PF04892">
    <property type="entry name" value="VanZ"/>
    <property type="match status" value="1"/>
</dbReference>
<dbReference type="InterPro" id="IPR006976">
    <property type="entry name" value="VanZ-like"/>
</dbReference>
<keyword evidence="1" id="KW-0812">Transmembrane</keyword>
<organism evidence="3 4">
    <name type="scientific">Kangiella taiwanensis</name>
    <dbReference type="NCBI Taxonomy" id="1079179"/>
    <lineage>
        <taxon>Bacteria</taxon>
        <taxon>Pseudomonadati</taxon>
        <taxon>Pseudomonadota</taxon>
        <taxon>Gammaproteobacteria</taxon>
        <taxon>Kangiellales</taxon>
        <taxon>Kangiellaceae</taxon>
        <taxon>Kangiella</taxon>
    </lineage>
</organism>
<name>A0ABP8HZC2_9GAMM</name>
<evidence type="ECO:0000313" key="3">
    <source>
        <dbReference type="EMBL" id="GAA4348016.1"/>
    </source>
</evidence>
<reference evidence="4" key="1">
    <citation type="journal article" date="2019" name="Int. J. Syst. Evol. Microbiol.">
        <title>The Global Catalogue of Microorganisms (GCM) 10K type strain sequencing project: providing services to taxonomists for standard genome sequencing and annotation.</title>
        <authorList>
            <consortium name="The Broad Institute Genomics Platform"/>
            <consortium name="The Broad Institute Genome Sequencing Center for Infectious Disease"/>
            <person name="Wu L."/>
            <person name="Ma J."/>
        </authorList>
    </citation>
    <scope>NUCLEOTIDE SEQUENCE [LARGE SCALE GENOMIC DNA]</scope>
    <source>
        <strain evidence="4">JCM 17727</strain>
    </source>
</reference>
<feature type="domain" description="VanZ-like" evidence="2">
    <location>
        <begin position="56"/>
        <end position="142"/>
    </location>
</feature>
<feature type="transmembrane region" description="Helical" evidence="1">
    <location>
        <begin position="66"/>
        <end position="89"/>
    </location>
</feature>
<evidence type="ECO:0000259" key="2">
    <source>
        <dbReference type="Pfam" id="PF04892"/>
    </source>
</evidence>
<sequence length="162" mass="18440">MIIMMYRYLIWLFLATALLTIGSLCYLQGEKSVVAIEWLNQVAPSAYRWLMAVANSLPRIYYPGWIANHLADIMWSMSFAMLICGIWVNQFSFSKLLLVGIACAIFYEVLQLVGAAPGVFDIWDLFYSLCAGAVGASLTYLLLKKYHIKEQYNENLLDKSSR</sequence>
<evidence type="ECO:0000256" key="1">
    <source>
        <dbReference type="SAM" id="Phobius"/>
    </source>
</evidence>
<keyword evidence="1" id="KW-1133">Transmembrane helix</keyword>
<keyword evidence="4" id="KW-1185">Reference proteome</keyword>